<name>A0A0L8HBL5_OCTBM</name>
<dbReference type="AlphaFoldDB" id="A0A0L8HBL5"/>
<reference evidence="2" key="1">
    <citation type="submission" date="2015-07" db="EMBL/GenBank/DDBJ databases">
        <title>MeaNS - Measles Nucleotide Surveillance Program.</title>
        <authorList>
            <person name="Tran T."/>
            <person name="Druce J."/>
        </authorList>
    </citation>
    <scope>NUCLEOTIDE SEQUENCE</scope>
    <source>
        <strain evidence="2">UCB-OBI-ISO-001</strain>
        <tissue evidence="2">Gonad</tissue>
    </source>
</reference>
<proteinExistence type="predicted"/>
<dbReference type="STRING" id="37653.A0A0L8HBL5"/>
<evidence type="ECO:0000256" key="1">
    <source>
        <dbReference type="SAM" id="MobiDB-lite"/>
    </source>
</evidence>
<protein>
    <recommendedName>
        <fullName evidence="3">Mos1 transposase HTH domain-containing protein</fullName>
    </recommendedName>
</protein>
<dbReference type="EMBL" id="KQ418602">
    <property type="protein sequence ID" value="KOF86577.1"/>
    <property type="molecule type" value="Genomic_DNA"/>
</dbReference>
<accession>A0A0L8HBL5</accession>
<dbReference type="GO" id="GO:0003676">
    <property type="term" value="F:nucleic acid binding"/>
    <property type="evidence" value="ECO:0007669"/>
    <property type="project" value="InterPro"/>
</dbReference>
<organism evidence="2">
    <name type="scientific">Octopus bimaculoides</name>
    <name type="common">California two-spotted octopus</name>
    <dbReference type="NCBI Taxonomy" id="37653"/>
    <lineage>
        <taxon>Eukaryota</taxon>
        <taxon>Metazoa</taxon>
        <taxon>Spiralia</taxon>
        <taxon>Lophotrochozoa</taxon>
        <taxon>Mollusca</taxon>
        <taxon>Cephalopoda</taxon>
        <taxon>Coleoidea</taxon>
        <taxon>Octopodiformes</taxon>
        <taxon>Octopoda</taxon>
        <taxon>Incirrata</taxon>
        <taxon>Octopodidae</taxon>
        <taxon>Octopus</taxon>
    </lineage>
</organism>
<evidence type="ECO:0000313" key="2">
    <source>
        <dbReference type="EMBL" id="KOF86577.1"/>
    </source>
</evidence>
<evidence type="ECO:0008006" key="3">
    <source>
        <dbReference type="Google" id="ProtNLM"/>
    </source>
</evidence>
<dbReference type="PANTHER" id="PTHR46060">
    <property type="entry name" value="MARINER MOS1 TRANSPOSASE-LIKE PROTEIN"/>
    <property type="match status" value="1"/>
</dbReference>
<dbReference type="PANTHER" id="PTHR46060:SF1">
    <property type="entry name" value="MARINER MOS1 TRANSPOSASE-LIKE PROTEIN"/>
    <property type="match status" value="1"/>
</dbReference>
<sequence>MADLTNQLHVNRLLYLTELSINAITKCEVRTVIRFLNTKSIKPIEIHHLLTEVYGESCMDVKNAHKWSSHTEINDEEGSRQPSISDTTVMKVEQILHENLWITLDHLCILVPEVSQSTIHRVLSKKLQYSKVRTRWKTINGNPPYSPNLAPNDYHQFPKLKEYLAATCFSNNDQVKDDVQCLLNDMKVIFGGGHDDDDDDDDDDPHLHQHCNDDYDDEDDGGEEVDNYGHDDDNNGNDMMMMTTMMRKRRMTRPPSPKT</sequence>
<dbReference type="OrthoDB" id="6154603at2759"/>
<dbReference type="InterPro" id="IPR052709">
    <property type="entry name" value="Transposase-MT_Hybrid"/>
</dbReference>
<gene>
    <name evidence="2" type="ORF">OCBIM_22018323mg</name>
</gene>
<feature type="region of interest" description="Disordered" evidence="1">
    <location>
        <begin position="193"/>
        <end position="239"/>
    </location>
</feature>
<dbReference type="Gene3D" id="3.30.420.10">
    <property type="entry name" value="Ribonuclease H-like superfamily/Ribonuclease H"/>
    <property type="match status" value="1"/>
</dbReference>
<dbReference type="InterPro" id="IPR036397">
    <property type="entry name" value="RNaseH_sf"/>
</dbReference>
<feature type="compositionally biased region" description="Acidic residues" evidence="1">
    <location>
        <begin position="195"/>
        <end position="204"/>
    </location>
</feature>
<feature type="compositionally biased region" description="Acidic residues" evidence="1">
    <location>
        <begin position="214"/>
        <end position="226"/>
    </location>
</feature>